<keyword evidence="2" id="KW-1185">Reference proteome</keyword>
<reference evidence="1 2" key="1">
    <citation type="submission" date="2024-05" db="EMBL/GenBank/DDBJ databases">
        <authorList>
            <person name="Wallberg A."/>
        </authorList>
    </citation>
    <scope>NUCLEOTIDE SEQUENCE [LARGE SCALE GENOMIC DNA]</scope>
</reference>
<feature type="non-terminal residue" evidence="1">
    <location>
        <position position="101"/>
    </location>
</feature>
<dbReference type="InterPro" id="IPR036322">
    <property type="entry name" value="WD40_repeat_dom_sf"/>
</dbReference>
<dbReference type="AlphaFoldDB" id="A0AAV2S0P6"/>
<name>A0AAV2S0P6_MEGNR</name>
<evidence type="ECO:0000313" key="1">
    <source>
        <dbReference type="EMBL" id="CAL4149365.1"/>
    </source>
</evidence>
<protein>
    <submittedName>
        <fullName evidence="1">Uncharacterized protein</fullName>
    </submittedName>
</protein>
<dbReference type="Proteomes" id="UP001497623">
    <property type="component" value="Unassembled WGS sequence"/>
</dbReference>
<accession>A0AAV2S0P6</accession>
<proteinExistence type="predicted"/>
<organism evidence="1 2">
    <name type="scientific">Meganyctiphanes norvegica</name>
    <name type="common">Northern krill</name>
    <name type="synonym">Thysanopoda norvegica</name>
    <dbReference type="NCBI Taxonomy" id="48144"/>
    <lineage>
        <taxon>Eukaryota</taxon>
        <taxon>Metazoa</taxon>
        <taxon>Ecdysozoa</taxon>
        <taxon>Arthropoda</taxon>
        <taxon>Crustacea</taxon>
        <taxon>Multicrustacea</taxon>
        <taxon>Malacostraca</taxon>
        <taxon>Eumalacostraca</taxon>
        <taxon>Eucarida</taxon>
        <taxon>Euphausiacea</taxon>
        <taxon>Euphausiidae</taxon>
        <taxon>Meganyctiphanes</taxon>
    </lineage>
</organism>
<dbReference type="Gene3D" id="2.130.10.10">
    <property type="entry name" value="YVTN repeat-like/Quinoprotein amine dehydrogenase"/>
    <property type="match status" value="1"/>
</dbReference>
<dbReference type="EMBL" id="CAXKWB010037187">
    <property type="protein sequence ID" value="CAL4149365.1"/>
    <property type="molecule type" value="Genomic_DNA"/>
</dbReference>
<gene>
    <name evidence="1" type="ORF">MNOR_LOCUS30431</name>
</gene>
<feature type="non-terminal residue" evidence="1">
    <location>
        <position position="1"/>
    </location>
</feature>
<comment type="caution">
    <text evidence="1">The sequence shown here is derived from an EMBL/GenBank/DDBJ whole genome shotgun (WGS) entry which is preliminary data.</text>
</comment>
<dbReference type="InterPro" id="IPR015943">
    <property type="entry name" value="WD40/YVTN_repeat-like_dom_sf"/>
</dbReference>
<sequence>GCSNIEIWSSSSLVTALICPLIGPHDCILVGHSDGSLTLITLTAGGLTTDTLMHVGRQDVFVSCLAWEDQEKDMAIGFSDGVVRVCSPHSDGHSITLQAQQ</sequence>
<evidence type="ECO:0000313" key="2">
    <source>
        <dbReference type="Proteomes" id="UP001497623"/>
    </source>
</evidence>
<dbReference type="SUPFAM" id="SSF50978">
    <property type="entry name" value="WD40 repeat-like"/>
    <property type="match status" value="1"/>
</dbReference>